<accession>A0A9N9EBE1</accession>
<keyword evidence="2" id="KW-1185">Reference proteome</keyword>
<sequence length="126" mass="14366">MKIPIMQHEFNTFLSNDYQNPCSHDDLQTIFQVSDSKTAIALSYNVLSAAIIGNPPSNEKAPNNPENPRDELVNKIDWTYDPVPYVIGYYAIGTILTYAAICQPQPRRNKPDVVTILTLDLRERWQ</sequence>
<protein>
    <submittedName>
        <fullName evidence="1">5786_t:CDS:1</fullName>
    </submittedName>
</protein>
<reference evidence="1" key="1">
    <citation type="submission" date="2021-06" db="EMBL/GenBank/DDBJ databases">
        <authorList>
            <person name="Kallberg Y."/>
            <person name="Tangrot J."/>
            <person name="Rosling A."/>
        </authorList>
    </citation>
    <scope>NUCLEOTIDE SEQUENCE</scope>
    <source>
        <strain evidence="1">BR232B</strain>
    </source>
</reference>
<gene>
    <name evidence="1" type="ORF">PBRASI_LOCUS11399</name>
</gene>
<dbReference type="AlphaFoldDB" id="A0A9N9EBE1"/>
<dbReference type="EMBL" id="CAJVPI010005258">
    <property type="protein sequence ID" value="CAG8672898.1"/>
    <property type="molecule type" value="Genomic_DNA"/>
</dbReference>
<organism evidence="1 2">
    <name type="scientific">Paraglomus brasilianum</name>
    <dbReference type="NCBI Taxonomy" id="144538"/>
    <lineage>
        <taxon>Eukaryota</taxon>
        <taxon>Fungi</taxon>
        <taxon>Fungi incertae sedis</taxon>
        <taxon>Mucoromycota</taxon>
        <taxon>Glomeromycotina</taxon>
        <taxon>Glomeromycetes</taxon>
        <taxon>Paraglomerales</taxon>
        <taxon>Paraglomeraceae</taxon>
        <taxon>Paraglomus</taxon>
    </lineage>
</organism>
<proteinExistence type="predicted"/>
<dbReference type="OrthoDB" id="2444310at2759"/>
<evidence type="ECO:0000313" key="1">
    <source>
        <dbReference type="EMBL" id="CAG8672898.1"/>
    </source>
</evidence>
<comment type="caution">
    <text evidence="1">The sequence shown here is derived from an EMBL/GenBank/DDBJ whole genome shotgun (WGS) entry which is preliminary data.</text>
</comment>
<dbReference type="Proteomes" id="UP000789739">
    <property type="component" value="Unassembled WGS sequence"/>
</dbReference>
<name>A0A9N9EBE1_9GLOM</name>
<evidence type="ECO:0000313" key="2">
    <source>
        <dbReference type="Proteomes" id="UP000789739"/>
    </source>
</evidence>